<dbReference type="CDD" id="cd00198">
    <property type="entry name" value="vWFA"/>
    <property type="match status" value="1"/>
</dbReference>
<evidence type="ECO:0000256" key="2">
    <source>
        <dbReference type="ARBA" id="ARBA00022525"/>
    </source>
</evidence>
<dbReference type="Proteomes" id="UP000683925">
    <property type="component" value="Unassembled WGS sequence"/>
</dbReference>
<proteinExistence type="predicted"/>
<evidence type="ECO:0000256" key="3">
    <source>
        <dbReference type="ARBA" id="ARBA00022729"/>
    </source>
</evidence>
<dbReference type="PANTHER" id="PTHR47763:SF1">
    <property type="entry name" value="DUF659 DOMAIN-CONTAINING PROTEIN"/>
    <property type="match status" value="1"/>
</dbReference>
<dbReference type="PROSITE" id="PS50234">
    <property type="entry name" value="VWFA"/>
    <property type="match status" value="1"/>
</dbReference>
<dbReference type="GO" id="GO:0004674">
    <property type="term" value="F:protein serine/threonine kinase activity"/>
    <property type="evidence" value="ECO:0007669"/>
    <property type="project" value="TreeGrafter"/>
</dbReference>
<organism evidence="6 7">
    <name type="scientific">Paramecium octaurelia</name>
    <dbReference type="NCBI Taxonomy" id="43137"/>
    <lineage>
        <taxon>Eukaryota</taxon>
        <taxon>Sar</taxon>
        <taxon>Alveolata</taxon>
        <taxon>Ciliophora</taxon>
        <taxon>Intramacronucleata</taxon>
        <taxon>Oligohymenophorea</taxon>
        <taxon>Peniculida</taxon>
        <taxon>Parameciidae</taxon>
        <taxon>Paramecium</taxon>
    </lineage>
</organism>
<accession>A0A8S1XDH5</accession>
<keyword evidence="3" id="KW-0732">Signal</keyword>
<comment type="subcellular location">
    <subcellularLocation>
        <location evidence="1">Secreted</location>
    </subcellularLocation>
</comment>
<dbReference type="InterPro" id="IPR052969">
    <property type="entry name" value="Thr-specific_kinase-like"/>
</dbReference>
<feature type="domain" description="VWFA" evidence="5">
    <location>
        <begin position="327"/>
        <end position="488"/>
    </location>
</feature>
<comment type="caution">
    <text evidence="6">The sequence shown here is derived from an EMBL/GenBank/DDBJ whole genome shotgun (WGS) entry which is preliminary data.</text>
</comment>
<dbReference type="EMBL" id="CAJJDP010000118">
    <property type="protein sequence ID" value="CAD8199150.1"/>
    <property type="molecule type" value="Genomic_DNA"/>
</dbReference>
<feature type="compositionally biased region" description="Basic and acidic residues" evidence="4">
    <location>
        <begin position="55"/>
        <end position="65"/>
    </location>
</feature>
<dbReference type="InterPro" id="IPR056861">
    <property type="entry name" value="HMCN1-like_VWA"/>
</dbReference>
<dbReference type="GO" id="GO:0005737">
    <property type="term" value="C:cytoplasm"/>
    <property type="evidence" value="ECO:0007669"/>
    <property type="project" value="TreeGrafter"/>
</dbReference>
<name>A0A8S1XDH5_PAROT</name>
<evidence type="ECO:0000259" key="5">
    <source>
        <dbReference type="PROSITE" id="PS50234"/>
    </source>
</evidence>
<feature type="region of interest" description="Disordered" evidence="4">
    <location>
        <begin position="20"/>
        <end position="68"/>
    </location>
</feature>
<evidence type="ECO:0000313" key="7">
    <source>
        <dbReference type="Proteomes" id="UP000683925"/>
    </source>
</evidence>
<dbReference type="OrthoDB" id="422053at2759"/>
<reference evidence="6" key="1">
    <citation type="submission" date="2021-01" db="EMBL/GenBank/DDBJ databases">
        <authorList>
            <consortium name="Genoscope - CEA"/>
            <person name="William W."/>
        </authorList>
    </citation>
    <scope>NUCLEOTIDE SEQUENCE</scope>
</reference>
<evidence type="ECO:0000256" key="4">
    <source>
        <dbReference type="SAM" id="MobiDB-lite"/>
    </source>
</evidence>
<dbReference type="Pfam" id="PF25106">
    <property type="entry name" value="VWA_4"/>
    <property type="match status" value="1"/>
</dbReference>
<dbReference type="InterPro" id="IPR002035">
    <property type="entry name" value="VWF_A"/>
</dbReference>
<evidence type="ECO:0000256" key="1">
    <source>
        <dbReference type="ARBA" id="ARBA00004613"/>
    </source>
</evidence>
<protein>
    <recommendedName>
        <fullName evidence="5">VWFA domain-containing protein</fullName>
    </recommendedName>
</protein>
<feature type="region of interest" description="Disordered" evidence="4">
    <location>
        <begin position="160"/>
        <end position="184"/>
    </location>
</feature>
<dbReference type="OMA" id="MEIRISD"/>
<dbReference type="PANTHER" id="PTHR47763">
    <property type="entry name" value="ALPHA-PROTEIN KINASE VWKA"/>
    <property type="match status" value="1"/>
</dbReference>
<dbReference type="AlphaFoldDB" id="A0A8S1XDH5"/>
<gene>
    <name evidence="6" type="ORF">POCTA_138.1.T1180184</name>
</gene>
<sequence length="539" mass="62197">MAKRSKSIERTIKEAEQYLSRFPNSIENQRQNKNDQKHLNQVQQKCGPNIQQQASKKEKKQEKQKVKSIQTTQKTLKEFFKKTIEKDNNIQKIVQDNHEQLKVVKDQQEQQEQVDVNQILGDDQQNIRVIIQNDKNKEQQQNANINKVSQDWWKSIFHQGNKQNQGSVKSNSSTSFLQPKTENQNISVQQKVKQKCEELTKVIKEQESIVTSNQAQGKKTLLSLTDLFVNQKSKINSTTKYFKSNEKLNSIQVKDYDLNNKDECFKQDTSPKVTGNNEDSKIQLQIQNKEEKEHAKLQSNMQNEQKVLQSQPIMLSQVPECEFGMVDCVFVVDTTGSMDPYLERTTEAVEMIVNKIKQQSLEEQVSVKFGLVCYRDHPPQELTYVTEVHDLCSRSEIISIIKQADCYGGGDGAEAALDGLNEAVKKISWRDSSTLPSLRYIFHICDQPPHGKEFGGYSELWDEGCPCGLKPEEVVNRINRNEIHYRLIMANGPMLQRFAQYLRGKIHNYDETTLDVAIGMEIRISDMVIRELCPYTQQE</sequence>
<evidence type="ECO:0000313" key="6">
    <source>
        <dbReference type="EMBL" id="CAD8199150.1"/>
    </source>
</evidence>
<keyword evidence="2" id="KW-0964">Secreted</keyword>
<keyword evidence="7" id="KW-1185">Reference proteome</keyword>